<comment type="cofactor">
    <cofactor evidence="1">
        <name>Mg(2+)</name>
        <dbReference type="ChEBI" id="CHEBI:18420"/>
    </cofactor>
</comment>
<name>A0AAW1NM05_9CHLO</name>
<evidence type="ECO:0000256" key="4">
    <source>
        <dbReference type="ARBA" id="ARBA00022679"/>
    </source>
</evidence>
<dbReference type="SFLD" id="SFLDG01018">
    <property type="entry name" value="Squalene/Phytoene_Synthase_Lik"/>
    <property type="match status" value="1"/>
</dbReference>
<evidence type="ECO:0000256" key="1">
    <source>
        <dbReference type="ARBA" id="ARBA00001946"/>
    </source>
</evidence>
<dbReference type="InterPro" id="IPR019845">
    <property type="entry name" value="Squalene/phytoene_synthase_CS"/>
</dbReference>
<dbReference type="PANTHER" id="PTHR11626">
    <property type="entry name" value="FARNESYL-DIPHOSPHATE FARNESYLTRANSFERASE"/>
    <property type="match status" value="1"/>
</dbReference>
<dbReference type="SFLD" id="SFLDS00005">
    <property type="entry name" value="Isoprenoid_Synthase_Type_I"/>
    <property type="match status" value="1"/>
</dbReference>
<dbReference type="GO" id="GO:0046872">
    <property type="term" value="F:metal ion binding"/>
    <property type="evidence" value="ECO:0007669"/>
    <property type="project" value="UniProtKB-KW"/>
</dbReference>
<reference evidence="8 9" key="1">
    <citation type="journal article" date="2024" name="Nat. Commun.">
        <title>Phylogenomics reveals the evolutionary origins of lichenization in chlorophyte algae.</title>
        <authorList>
            <person name="Puginier C."/>
            <person name="Libourel C."/>
            <person name="Otte J."/>
            <person name="Skaloud P."/>
            <person name="Haon M."/>
            <person name="Grisel S."/>
            <person name="Petersen M."/>
            <person name="Berrin J.G."/>
            <person name="Delaux P.M."/>
            <person name="Dal Grande F."/>
            <person name="Keller J."/>
        </authorList>
    </citation>
    <scope>NUCLEOTIDE SEQUENCE [LARGE SCALE GENOMIC DNA]</scope>
    <source>
        <strain evidence="8 9">SAG 2036</strain>
    </source>
</reference>
<keyword evidence="7" id="KW-1133">Transmembrane helix</keyword>
<dbReference type="Proteomes" id="UP001465755">
    <property type="component" value="Unassembled WGS sequence"/>
</dbReference>
<protein>
    <recommendedName>
        <fullName evidence="3">squalene synthase</fullName>
        <ecNumber evidence="3">2.5.1.21</ecNumber>
    </recommendedName>
</protein>
<sequence length="433" mass="49090">MGKLTDALDHPEEIWPLVQMYAAARKAKAQTRGSPDWDFCYSLLNAVSRSFSIVIQQLPPQLRDAVCIFYLVLRALDTIEDDMTIPVDVKVPELVKFHTRLRDREWKYVCGEKDYRRLMLNYPLVTQAFLQLDSVHQEVITDIARRMGKGMAEFIERDVETVQDYDLYCHYVAGLTGLGLVHLFKASRLEHGDLPDDLANSMGLFLQKTNIIRDYLEDINEEPAPRMFWPKEIWGKYGRVLEDFKDPANSAAAVQCLNHLVLNVMRHAVRSLEFLSRLQDIQVFRFCAIPQVMAIGTLAECFNNPQVFTGVVKMRRGETAKYMVSINSMRNVYLAFAHFACIMIKKCNGPAQNDPHATELHVVLNEVLERCGEGLNVQPAKLQADGLRGILGKAATRPAIALSSIVLILASVVTLLVVYGILADLWRSSQQYN</sequence>
<feature type="transmembrane region" description="Helical" evidence="7">
    <location>
        <begin position="400"/>
        <end position="422"/>
    </location>
</feature>
<dbReference type="EMBL" id="JALJOQ010000209">
    <property type="protein sequence ID" value="KAK9789390.1"/>
    <property type="molecule type" value="Genomic_DNA"/>
</dbReference>
<accession>A0AAW1NM05</accession>
<evidence type="ECO:0000256" key="2">
    <source>
        <dbReference type="ARBA" id="ARBA00006251"/>
    </source>
</evidence>
<dbReference type="FunFam" id="1.10.600.10:FF:000023">
    <property type="entry name" value="Squalene synthase"/>
    <property type="match status" value="1"/>
</dbReference>
<organism evidence="8 9">
    <name type="scientific">Symbiochloris irregularis</name>
    <dbReference type="NCBI Taxonomy" id="706552"/>
    <lineage>
        <taxon>Eukaryota</taxon>
        <taxon>Viridiplantae</taxon>
        <taxon>Chlorophyta</taxon>
        <taxon>core chlorophytes</taxon>
        <taxon>Trebouxiophyceae</taxon>
        <taxon>Trebouxiales</taxon>
        <taxon>Trebouxiaceae</taxon>
        <taxon>Symbiochloris</taxon>
    </lineage>
</organism>
<evidence type="ECO:0000313" key="8">
    <source>
        <dbReference type="EMBL" id="KAK9789390.1"/>
    </source>
</evidence>
<dbReference type="AlphaFoldDB" id="A0AAW1NM05"/>
<gene>
    <name evidence="8" type="ORF">WJX73_009521</name>
</gene>
<dbReference type="Pfam" id="PF00494">
    <property type="entry name" value="SQS_PSY"/>
    <property type="match status" value="1"/>
</dbReference>
<dbReference type="PROSITE" id="PS01045">
    <property type="entry name" value="SQUALEN_PHYTOEN_SYN_2"/>
    <property type="match status" value="1"/>
</dbReference>
<dbReference type="InterPro" id="IPR008949">
    <property type="entry name" value="Isoprenoid_synthase_dom_sf"/>
</dbReference>
<dbReference type="NCBIfam" id="TIGR01559">
    <property type="entry name" value="squal_synth"/>
    <property type="match status" value="1"/>
</dbReference>
<dbReference type="PANTHER" id="PTHR11626:SF2">
    <property type="entry name" value="SQUALENE SYNTHASE"/>
    <property type="match status" value="1"/>
</dbReference>
<dbReference type="GO" id="GO:0016126">
    <property type="term" value="P:sterol biosynthetic process"/>
    <property type="evidence" value="ECO:0007669"/>
    <property type="project" value="UniProtKB-ARBA"/>
</dbReference>
<dbReference type="EC" id="2.5.1.21" evidence="3"/>
<dbReference type="SUPFAM" id="SSF48576">
    <property type="entry name" value="Terpenoid synthases"/>
    <property type="match status" value="1"/>
</dbReference>
<evidence type="ECO:0000256" key="5">
    <source>
        <dbReference type="ARBA" id="ARBA00022723"/>
    </source>
</evidence>
<evidence type="ECO:0000256" key="6">
    <source>
        <dbReference type="ARBA" id="ARBA00022842"/>
    </source>
</evidence>
<dbReference type="CDD" id="cd00683">
    <property type="entry name" value="Trans_IPPS_HH"/>
    <property type="match status" value="1"/>
</dbReference>
<keyword evidence="7" id="KW-0812">Transmembrane</keyword>
<keyword evidence="9" id="KW-1185">Reference proteome</keyword>
<evidence type="ECO:0000256" key="3">
    <source>
        <dbReference type="ARBA" id="ARBA00012373"/>
    </source>
</evidence>
<proteinExistence type="inferred from homology"/>
<dbReference type="Gene3D" id="1.10.600.10">
    <property type="entry name" value="Farnesyl Diphosphate Synthase"/>
    <property type="match status" value="1"/>
</dbReference>
<dbReference type="GO" id="GO:0005789">
    <property type="term" value="C:endoplasmic reticulum membrane"/>
    <property type="evidence" value="ECO:0007669"/>
    <property type="project" value="TreeGrafter"/>
</dbReference>
<evidence type="ECO:0000256" key="7">
    <source>
        <dbReference type="SAM" id="Phobius"/>
    </source>
</evidence>
<keyword evidence="6" id="KW-0460">Magnesium</keyword>
<dbReference type="InterPro" id="IPR002060">
    <property type="entry name" value="Squ/phyt_synthse"/>
</dbReference>
<dbReference type="InterPro" id="IPR033904">
    <property type="entry name" value="Trans_IPPS_HH"/>
</dbReference>
<comment type="caution">
    <text evidence="8">The sequence shown here is derived from an EMBL/GenBank/DDBJ whole genome shotgun (WGS) entry which is preliminary data.</text>
</comment>
<dbReference type="GO" id="GO:0045338">
    <property type="term" value="P:farnesyl diphosphate metabolic process"/>
    <property type="evidence" value="ECO:0007669"/>
    <property type="project" value="InterPro"/>
</dbReference>
<comment type="similarity">
    <text evidence="2">Belongs to the phytoene/squalene synthase family.</text>
</comment>
<keyword evidence="4" id="KW-0808">Transferase</keyword>
<dbReference type="GO" id="GO:0051996">
    <property type="term" value="F:squalene synthase [NAD(P)H] activity"/>
    <property type="evidence" value="ECO:0007669"/>
    <property type="project" value="UniProtKB-EC"/>
</dbReference>
<keyword evidence="7" id="KW-0472">Membrane</keyword>
<dbReference type="InterPro" id="IPR044844">
    <property type="entry name" value="Trans_IPPS_euk-type"/>
</dbReference>
<keyword evidence="5" id="KW-0479">Metal-binding</keyword>
<evidence type="ECO:0000313" key="9">
    <source>
        <dbReference type="Proteomes" id="UP001465755"/>
    </source>
</evidence>
<dbReference type="InterPro" id="IPR006449">
    <property type="entry name" value="Squal_synth-like"/>
</dbReference>